<organism evidence="1 2">
    <name type="scientific">Multifurca ochricompacta</name>
    <dbReference type="NCBI Taxonomy" id="376703"/>
    <lineage>
        <taxon>Eukaryota</taxon>
        <taxon>Fungi</taxon>
        <taxon>Dikarya</taxon>
        <taxon>Basidiomycota</taxon>
        <taxon>Agaricomycotina</taxon>
        <taxon>Agaricomycetes</taxon>
        <taxon>Russulales</taxon>
        <taxon>Russulaceae</taxon>
        <taxon>Multifurca</taxon>
    </lineage>
</organism>
<dbReference type="AlphaFoldDB" id="A0AAD4LYT1"/>
<keyword evidence="2" id="KW-1185">Reference proteome</keyword>
<name>A0AAD4LYT1_9AGAM</name>
<protein>
    <submittedName>
        <fullName evidence="1">Uncharacterized protein</fullName>
    </submittedName>
</protein>
<gene>
    <name evidence="1" type="ORF">B0F90DRAFT_1764867</name>
</gene>
<evidence type="ECO:0000313" key="2">
    <source>
        <dbReference type="Proteomes" id="UP001203297"/>
    </source>
</evidence>
<dbReference type="Proteomes" id="UP001203297">
    <property type="component" value="Unassembled WGS sequence"/>
</dbReference>
<dbReference type="EMBL" id="WTXG01000102">
    <property type="protein sequence ID" value="KAI0293150.1"/>
    <property type="molecule type" value="Genomic_DNA"/>
</dbReference>
<comment type="caution">
    <text evidence="1">The sequence shown here is derived from an EMBL/GenBank/DDBJ whole genome shotgun (WGS) entry which is preliminary data.</text>
</comment>
<evidence type="ECO:0000313" key="1">
    <source>
        <dbReference type="EMBL" id="KAI0293150.1"/>
    </source>
</evidence>
<reference evidence="1" key="1">
    <citation type="journal article" date="2022" name="New Phytol.">
        <title>Evolutionary transition to the ectomycorrhizal habit in the genomes of a hyperdiverse lineage of mushroom-forming fungi.</title>
        <authorList>
            <person name="Looney B."/>
            <person name="Miyauchi S."/>
            <person name="Morin E."/>
            <person name="Drula E."/>
            <person name="Courty P.E."/>
            <person name="Kohler A."/>
            <person name="Kuo A."/>
            <person name="LaButti K."/>
            <person name="Pangilinan J."/>
            <person name="Lipzen A."/>
            <person name="Riley R."/>
            <person name="Andreopoulos W."/>
            <person name="He G."/>
            <person name="Johnson J."/>
            <person name="Nolan M."/>
            <person name="Tritt A."/>
            <person name="Barry K.W."/>
            <person name="Grigoriev I.V."/>
            <person name="Nagy L.G."/>
            <person name="Hibbett D."/>
            <person name="Henrissat B."/>
            <person name="Matheny P.B."/>
            <person name="Labbe J."/>
            <person name="Martin F.M."/>
        </authorList>
    </citation>
    <scope>NUCLEOTIDE SEQUENCE</scope>
    <source>
        <strain evidence="1">BPL690</strain>
    </source>
</reference>
<feature type="non-terminal residue" evidence="1">
    <location>
        <position position="1"/>
    </location>
</feature>
<sequence>SPANKRSGRRKCMEEVHRTGCVWFVPVFRFGLWPRRFDWRSAKGKRGGR</sequence>
<proteinExistence type="predicted"/>
<accession>A0AAD4LYT1</accession>